<protein>
    <recommendedName>
        <fullName evidence="4">F5/8 type C domain-containing protein</fullName>
    </recommendedName>
</protein>
<evidence type="ECO:0000313" key="2">
    <source>
        <dbReference type="EMBL" id="MPC54318.1"/>
    </source>
</evidence>
<evidence type="ECO:0000256" key="1">
    <source>
        <dbReference type="SAM" id="SignalP"/>
    </source>
</evidence>
<evidence type="ECO:0008006" key="4">
    <source>
        <dbReference type="Google" id="ProtNLM"/>
    </source>
</evidence>
<dbReference type="Gene3D" id="2.60.120.260">
    <property type="entry name" value="Galactose-binding domain-like"/>
    <property type="match status" value="1"/>
</dbReference>
<sequence length="245" mass="27227">MRLAAAWAGAMLLVTTIVLRTSEGGDMVMWRRVMVESSWLSKRIVLSRMNLSLTLCGSTCMRTDRCQLWCLDQPPQCLLSPIIVSGSYRPSQSGGALLCYTSRRLNFAVHASITSTGNVDRERVADNLLDGVYNGLQSQSAFAKVEGEKCWFLVDLSVERVISEVVLIAPHRNSSRISRFRNIIVKVGDVAGNFSSYIHLGSFRGPGYPHQEVVLRPSSPLTGRYVLILKTSLNNDLQIAHLEIR</sequence>
<comment type="caution">
    <text evidence="2">The sequence shown here is derived from an EMBL/GenBank/DDBJ whole genome shotgun (WGS) entry which is preliminary data.</text>
</comment>
<accession>A0A5B7GAZ8</accession>
<reference evidence="2 3" key="1">
    <citation type="submission" date="2019-05" db="EMBL/GenBank/DDBJ databases">
        <title>Another draft genome of Portunus trituberculatus and its Hox gene families provides insights of decapod evolution.</title>
        <authorList>
            <person name="Jeong J.-H."/>
            <person name="Song I."/>
            <person name="Kim S."/>
            <person name="Choi T."/>
            <person name="Kim D."/>
            <person name="Ryu S."/>
            <person name="Kim W."/>
        </authorList>
    </citation>
    <scope>NUCLEOTIDE SEQUENCE [LARGE SCALE GENOMIC DNA]</scope>
    <source>
        <tissue evidence="2">Muscle</tissue>
    </source>
</reference>
<evidence type="ECO:0000313" key="3">
    <source>
        <dbReference type="Proteomes" id="UP000324222"/>
    </source>
</evidence>
<dbReference type="OrthoDB" id="6372515at2759"/>
<dbReference type="SUPFAM" id="SSF49785">
    <property type="entry name" value="Galactose-binding domain-like"/>
    <property type="match status" value="1"/>
</dbReference>
<proteinExistence type="predicted"/>
<name>A0A5B7GAZ8_PORTR</name>
<dbReference type="AlphaFoldDB" id="A0A5B7GAZ8"/>
<organism evidence="2 3">
    <name type="scientific">Portunus trituberculatus</name>
    <name type="common">Swimming crab</name>
    <name type="synonym">Neptunus trituberculatus</name>
    <dbReference type="NCBI Taxonomy" id="210409"/>
    <lineage>
        <taxon>Eukaryota</taxon>
        <taxon>Metazoa</taxon>
        <taxon>Ecdysozoa</taxon>
        <taxon>Arthropoda</taxon>
        <taxon>Crustacea</taxon>
        <taxon>Multicrustacea</taxon>
        <taxon>Malacostraca</taxon>
        <taxon>Eumalacostraca</taxon>
        <taxon>Eucarida</taxon>
        <taxon>Decapoda</taxon>
        <taxon>Pleocyemata</taxon>
        <taxon>Brachyura</taxon>
        <taxon>Eubrachyura</taxon>
        <taxon>Portunoidea</taxon>
        <taxon>Portunidae</taxon>
        <taxon>Portuninae</taxon>
        <taxon>Portunus</taxon>
    </lineage>
</organism>
<gene>
    <name evidence="2" type="ORF">E2C01_048227</name>
</gene>
<dbReference type="EMBL" id="VSRR010012264">
    <property type="protein sequence ID" value="MPC54318.1"/>
    <property type="molecule type" value="Genomic_DNA"/>
</dbReference>
<keyword evidence="3" id="KW-1185">Reference proteome</keyword>
<feature type="chain" id="PRO_5022671671" description="F5/8 type C domain-containing protein" evidence="1">
    <location>
        <begin position="25"/>
        <end position="245"/>
    </location>
</feature>
<keyword evidence="1" id="KW-0732">Signal</keyword>
<feature type="signal peptide" evidence="1">
    <location>
        <begin position="1"/>
        <end position="24"/>
    </location>
</feature>
<dbReference type="Proteomes" id="UP000324222">
    <property type="component" value="Unassembled WGS sequence"/>
</dbReference>
<dbReference type="InterPro" id="IPR008979">
    <property type="entry name" value="Galactose-bd-like_sf"/>
</dbReference>